<keyword evidence="2" id="KW-1185">Reference proteome</keyword>
<proteinExistence type="predicted"/>
<evidence type="ECO:0008006" key="3">
    <source>
        <dbReference type="Google" id="ProtNLM"/>
    </source>
</evidence>
<dbReference type="Proteomes" id="UP001215280">
    <property type="component" value="Unassembled WGS sequence"/>
</dbReference>
<name>A0AAD7MNA9_9AGAR</name>
<accession>A0AAD7MNA9</accession>
<evidence type="ECO:0000313" key="2">
    <source>
        <dbReference type="Proteomes" id="UP001215280"/>
    </source>
</evidence>
<comment type="caution">
    <text evidence="1">The sequence shown here is derived from an EMBL/GenBank/DDBJ whole genome shotgun (WGS) entry which is preliminary data.</text>
</comment>
<gene>
    <name evidence="1" type="ORF">DFH07DRAFT_253203</name>
</gene>
<protein>
    <recommendedName>
        <fullName evidence="3">F-box domain-containing protein</fullName>
    </recommendedName>
</protein>
<evidence type="ECO:0000313" key="1">
    <source>
        <dbReference type="EMBL" id="KAJ7725288.1"/>
    </source>
</evidence>
<dbReference type="EMBL" id="JARJLG010000229">
    <property type="protein sequence ID" value="KAJ7725288.1"/>
    <property type="molecule type" value="Genomic_DNA"/>
</dbReference>
<organism evidence="1 2">
    <name type="scientific">Mycena maculata</name>
    <dbReference type="NCBI Taxonomy" id="230809"/>
    <lineage>
        <taxon>Eukaryota</taxon>
        <taxon>Fungi</taxon>
        <taxon>Dikarya</taxon>
        <taxon>Basidiomycota</taxon>
        <taxon>Agaricomycotina</taxon>
        <taxon>Agaricomycetes</taxon>
        <taxon>Agaricomycetidae</taxon>
        <taxon>Agaricales</taxon>
        <taxon>Marasmiineae</taxon>
        <taxon>Mycenaceae</taxon>
        <taxon>Mycena</taxon>
    </lineage>
</organism>
<sequence length="216" mass="24776">MHRGLFIPEIVGLIFAELRRPAQPLVDERNDLAALTRTCKAFQDPALNLLWSEQDTLDNLLRTLPPHLWTDTVDQRAYLHFRLIGPIKPADWEIPLVYALRIRTLSLRMWGSNQFRPAADIFEAISSGLPRDYLCPKLRSISWYTDMDTIFPYIRLFLGPEITEAGMTFPVTSPLSLLPTLPLRYAALTRLHIYVLNPPYSSIVRSTASEIVMQLE</sequence>
<dbReference type="AlphaFoldDB" id="A0AAD7MNA9"/>
<reference evidence="1" key="1">
    <citation type="submission" date="2023-03" db="EMBL/GenBank/DDBJ databases">
        <title>Massive genome expansion in bonnet fungi (Mycena s.s.) driven by repeated elements and novel gene families across ecological guilds.</title>
        <authorList>
            <consortium name="Lawrence Berkeley National Laboratory"/>
            <person name="Harder C.B."/>
            <person name="Miyauchi S."/>
            <person name="Viragh M."/>
            <person name="Kuo A."/>
            <person name="Thoen E."/>
            <person name="Andreopoulos B."/>
            <person name="Lu D."/>
            <person name="Skrede I."/>
            <person name="Drula E."/>
            <person name="Henrissat B."/>
            <person name="Morin E."/>
            <person name="Kohler A."/>
            <person name="Barry K."/>
            <person name="LaButti K."/>
            <person name="Morin E."/>
            <person name="Salamov A."/>
            <person name="Lipzen A."/>
            <person name="Mereny Z."/>
            <person name="Hegedus B."/>
            <person name="Baldrian P."/>
            <person name="Stursova M."/>
            <person name="Weitz H."/>
            <person name="Taylor A."/>
            <person name="Grigoriev I.V."/>
            <person name="Nagy L.G."/>
            <person name="Martin F."/>
            <person name="Kauserud H."/>
        </authorList>
    </citation>
    <scope>NUCLEOTIDE SEQUENCE</scope>
    <source>
        <strain evidence="1">CBHHK188m</strain>
    </source>
</reference>